<dbReference type="EMBL" id="CP034205">
    <property type="protein sequence ID" value="QBZ55136.1"/>
    <property type="molecule type" value="Genomic_DNA"/>
</dbReference>
<sequence>MRSSTLVIVPFYFLAGLVAASADKAHDIELDFEGPPSGWVCCDAGAEDADGACKAKGLNAFCCGPFKADKKRPGKGNSGCDPFFATVPTGRDVKFLNGFCTAGGDLPGHVGCA</sequence>
<protein>
    <submittedName>
        <fullName evidence="1">Uncharacterized protein</fullName>
    </submittedName>
</protein>
<dbReference type="Proteomes" id="UP000294847">
    <property type="component" value="Chromosome 2"/>
</dbReference>
<dbReference type="Pfam" id="PF19951">
    <property type="entry name" value="DUF6413"/>
    <property type="match status" value="1"/>
</dbReference>
<organism evidence="1 2">
    <name type="scientific">Pyricularia oryzae</name>
    <name type="common">Rice blast fungus</name>
    <name type="synonym">Magnaporthe oryzae</name>
    <dbReference type="NCBI Taxonomy" id="318829"/>
    <lineage>
        <taxon>Eukaryota</taxon>
        <taxon>Fungi</taxon>
        <taxon>Dikarya</taxon>
        <taxon>Ascomycota</taxon>
        <taxon>Pezizomycotina</taxon>
        <taxon>Sordariomycetes</taxon>
        <taxon>Sordariomycetidae</taxon>
        <taxon>Magnaporthales</taxon>
        <taxon>Pyriculariaceae</taxon>
        <taxon>Pyricularia</taxon>
    </lineage>
</organism>
<evidence type="ECO:0000313" key="2">
    <source>
        <dbReference type="Proteomes" id="UP000294847"/>
    </source>
</evidence>
<dbReference type="InterPro" id="IPR045634">
    <property type="entry name" value="DUF6413"/>
</dbReference>
<accession>A0A4P7N3B3</accession>
<proteinExistence type="predicted"/>
<gene>
    <name evidence="1" type="ORF">PoMZ_00028</name>
</gene>
<reference evidence="1 2" key="1">
    <citation type="journal article" date="2019" name="Mol. Biol. Evol.">
        <title>Blast fungal genomes show frequent chromosomal changes, gene gains and losses, and effector gene turnover.</title>
        <authorList>
            <person name="Gomez Luciano L.B."/>
            <person name="Jason Tsai I."/>
            <person name="Chuma I."/>
            <person name="Tosa Y."/>
            <person name="Chen Y.H."/>
            <person name="Li J.Y."/>
            <person name="Li M.Y."/>
            <person name="Jade Lu M.Y."/>
            <person name="Nakayashiki H."/>
            <person name="Li W.H."/>
        </authorList>
    </citation>
    <scope>NUCLEOTIDE SEQUENCE [LARGE SCALE GENOMIC DNA]</scope>
    <source>
        <strain evidence="1">MZ5-1-6</strain>
    </source>
</reference>
<evidence type="ECO:0000313" key="1">
    <source>
        <dbReference type="EMBL" id="QBZ55136.1"/>
    </source>
</evidence>
<name>A0A4P7N3B3_PYROR</name>
<dbReference type="AlphaFoldDB" id="A0A4P7N3B3"/>